<feature type="domain" description="BFD-like [2Fe-2S]-binding" evidence="3">
    <location>
        <begin position="9"/>
        <end position="59"/>
    </location>
</feature>
<sequence>MTDQRLRTIVCRCEDVTLGEIQRAIASGGRTFDEIKRVSRTGMGECQGRMCECVVTELLCRDAGVAPAAVVPRSVRPPKAETPEHESSDQWFRGDLGTSPDHPGAR</sequence>
<feature type="compositionally biased region" description="Basic and acidic residues" evidence="2">
    <location>
        <begin position="78"/>
        <end position="88"/>
    </location>
</feature>
<accession>A0A537LLS1</accession>
<name>A0A537LLS1_9BACT</name>
<proteinExistence type="predicted"/>
<feature type="region of interest" description="Disordered" evidence="2">
    <location>
        <begin position="73"/>
        <end position="106"/>
    </location>
</feature>
<evidence type="ECO:0000313" key="4">
    <source>
        <dbReference type="EMBL" id="TMJ08922.1"/>
    </source>
</evidence>
<dbReference type="InterPro" id="IPR041854">
    <property type="entry name" value="BFD-like_2Fe2S-bd_dom_sf"/>
</dbReference>
<dbReference type="GO" id="GO:0016491">
    <property type="term" value="F:oxidoreductase activity"/>
    <property type="evidence" value="ECO:0007669"/>
    <property type="project" value="UniProtKB-KW"/>
</dbReference>
<comment type="caution">
    <text evidence="4">The sequence shown here is derived from an EMBL/GenBank/DDBJ whole genome shotgun (WGS) entry which is preliminary data.</text>
</comment>
<dbReference type="InterPro" id="IPR051691">
    <property type="entry name" value="Metab_Enz_Cyan_OpOx_G3PDH"/>
</dbReference>
<dbReference type="InterPro" id="IPR007419">
    <property type="entry name" value="BFD-like_2Fe2S-bd_dom"/>
</dbReference>
<dbReference type="AlphaFoldDB" id="A0A537LLS1"/>
<evidence type="ECO:0000256" key="2">
    <source>
        <dbReference type="SAM" id="MobiDB-lite"/>
    </source>
</evidence>
<reference evidence="4 5" key="1">
    <citation type="journal article" date="2019" name="Nat. Microbiol.">
        <title>Mediterranean grassland soil C-N compound turnover is dependent on rainfall and depth, and is mediated by genomically divergent microorganisms.</title>
        <authorList>
            <person name="Diamond S."/>
            <person name="Andeer P.F."/>
            <person name="Li Z."/>
            <person name="Crits-Christoph A."/>
            <person name="Burstein D."/>
            <person name="Anantharaman K."/>
            <person name="Lane K.R."/>
            <person name="Thomas B.C."/>
            <person name="Pan C."/>
            <person name="Northen T.R."/>
            <person name="Banfield J.F."/>
        </authorList>
    </citation>
    <scope>NUCLEOTIDE SEQUENCE [LARGE SCALE GENOMIC DNA]</scope>
    <source>
        <strain evidence="4">NP_5</strain>
    </source>
</reference>
<dbReference type="PANTHER" id="PTHR42949">
    <property type="entry name" value="ANAEROBIC GLYCEROL-3-PHOSPHATE DEHYDROGENASE SUBUNIT B"/>
    <property type="match status" value="1"/>
</dbReference>
<dbReference type="Pfam" id="PF04324">
    <property type="entry name" value="Fer2_BFD"/>
    <property type="match status" value="1"/>
</dbReference>
<dbReference type="CDD" id="cd19946">
    <property type="entry name" value="GlpA-like_Fer2_BFD-like"/>
    <property type="match status" value="1"/>
</dbReference>
<dbReference type="PANTHER" id="PTHR42949:SF3">
    <property type="entry name" value="ANAEROBIC GLYCEROL-3-PHOSPHATE DEHYDROGENASE SUBUNIT B"/>
    <property type="match status" value="1"/>
</dbReference>
<evidence type="ECO:0000313" key="5">
    <source>
        <dbReference type="Proteomes" id="UP000320393"/>
    </source>
</evidence>
<evidence type="ECO:0000256" key="1">
    <source>
        <dbReference type="ARBA" id="ARBA00023002"/>
    </source>
</evidence>
<dbReference type="EMBL" id="VBAM01000371">
    <property type="protein sequence ID" value="TMJ08922.1"/>
    <property type="molecule type" value="Genomic_DNA"/>
</dbReference>
<keyword evidence="1" id="KW-0560">Oxidoreductase</keyword>
<protein>
    <submittedName>
        <fullName evidence="4">(2Fe-2S)-binding protein</fullName>
    </submittedName>
</protein>
<gene>
    <name evidence="4" type="ORF">E6H02_09460</name>
</gene>
<evidence type="ECO:0000259" key="3">
    <source>
        <dbReference type="Pfam" id="PF04324"/>
    </source>
</evidence>
<organism evidence="4 5">
    <name type="scientific">Candidatus Segetimicrobium genomatis</name>
    <dbReference type="NCBI Taxonomy" id="2569760"/>
    <lineage>
        <taxon>Bacteria</taxon>
        <taxon>Bacillati</taxon>
        <taxon>Candidatus Sysuimicrobiota</taxon>
        <taxon>Candidatus Sysuimicrobiia</taxon>
        <taxon>Candidatus Sysuimicrobiales</taxon>
        <taxon>Candidatus Segetimicrobiaceae</taxon>
        <taxon>Candidatus Segetimicrobium</taxon>
    </lineage>
</organism>
<dbReference type="Proteomes" id="UP000320393">
    <property type="component" value="Unassembled WGS sequence"/>
</dbReference>
<dbReference type="Gene3D" id="1.10.10.1100">
    <property type="entry name" value="BFD-like [2Fe-2S]-binding domain"/>
    <property type="match status" value="1"/>
</dbReference>